<feature type="non-terminal residue" evidence="1">
    <location>
        <position position="1"/>
    </location>
</feature>
<evidence type="ECO:0000313" key="1">
    <source>
        <dbReference type="EMBL" id="GAJ07508.1"/>
    </source>
</evidence>
<comment type="caution">
    <text evidence="1">The sequence shown here is derived from an EMBL/GenBank/DDBJ whole genome shotgun (WGS) entry which is preliminary data.</text>
</comment>
<proteinExistence type="predicted"/>
<name>X1TQB6_9ZZZZ</name>
<reference evidence="1" key="1">
    <citation type="journal article" date="2014" name="Front. Microbiol.">
        <title>High frequency of phylogenetically diverse reductive dehalogenase-homologous genes in deep subseafloor sedimentary metagenomes.</title>
        <authorList>
            <person name="Kawai M."/>
            <person name="Futagami T."/>
            <person name="Toyoda A."/>
            <person name="Takaki Y."/>
            <person name="Nishi S."/>
            <person name="Hori S."/>
            <person name="Arai W."/>
            <person name="Tsubouchi T."/>
            <person name="Morono Y."/>
            <person name="Uchiyama I."/>
            <person name="Ito T."/>
            <person name="Fujiyama A."/>
            <person name="Inagaki F."/>
            <person name="Takami H."/>
        </authorList>
    </citation>
    <scope>NUCLEOTIDE SEQUENCE</scope>
    <source>
        <strain evidence="1">Expedition CK06-06</strain>
    </source>
</reference>
<accession>X1TQB6</accession>
<dbReference type="Gene3D" id="1.10.1220.10">
    <property type="entry name" value="Met repressor-like"/>
    <property type="match status" value="1"/>
</dbReference>
<dbReference type="AlphaFoldDB" id="X1TQB6"/>
<gene>
    <name evidence="1" type="ORF">S12H4_43390</name>
</gene>
<organism evidence="1">
    <name type="scientific">marine sediment metagenome</name>
    <dbReference type="NCBI Taxonomy" id="412755"/>
    <lineage>
        <taxon>unclassified sequences</taxon>
        <taxon>metagenomes</taxon>
        <taxon>ecological metagenomes</taxon>
    </lineage>
</organism>
<dbReference type="SUPFAM" id="SSF47598">
    <property type="entry name" value="Ribbon-helix-helix"/>
    <property type="match status" value="1"/>
</dbReference>
<dbReference type="EMBL" id="BARW01026625">
    <property type="protein sequence ID" value="GAJ07508.1"/>
    <property type="molecule type" value="Genomic_DNA"/>
</dbReference>
<dbReference type="InterPro" id="IPR013321">
    <property type="entry name" value="Arc_rbn_hlx_hlx"/>
</dbReference>
<sequence length="50" mass="5743">TEKKSITLDGDIIKKVADLAKKDGRSFSNMVQRILEEHFKKGKLRKITQV</sequence>
<protein>
    <submittedName>
        <fullName evidence="1">Uncharacterized protein</fullName>
    </submittedName>
</protein>
<dbReference type="GO" id="GO:0006355">
    <property type="term" value="P:regulation of DNA-templated transcription"/>
    <property type="evidence" value="ECO:0007669"/>
    <property type="project" value="InterPro"/>
</dbReference>
<dbReference type="InterPro" id="IPR010985">
    <property type="entry name" value="Ribbon_hlx_hlx"/>
</dbReference>